<reference evidence="4" key="1">
    <citation type="submission" date="2016-10" db="EMBL/GenBank/DDBJ databases">
        <authorList>
            <person name="Varghese N."/>
            <person name="Submissions S."/>
        </authorList>
    </citation>
    <scope>NUCLEOTIDE SEQUENCE [LARGE SCALE GENOMIC DNA]</scope>
    <source>
        <strain evidence="4">DSM 44544</strain>
    </source>
</reference>
<feature type="domain" description="ParB-like N-terminal" evidence="2">
    <location>
        <begin position="14"/>
        <end position="98"/>
    </location>
</feature>
<dbReference type="SUPFAM" id="SSF110849">
    <property type="entry name" value="ParB/Sulfiredoxin"/>
    <property type="match status" value="1"/>
</dbReference>
<dbReference type="AlphaFoldDB" id="A0A1H4YV80"/>
<dbReference type="STRING" id="208445.SAMN04489727_6925"/>
<evidence type="ECO:0000256" key="1">
    <source>
        <dbReference type="SAM" id="MobiDB-lite"/>
    </source>
</evidence>
<dbReference type="SMART" id="SM00470">
    <property type="entry name" value="ParB"/>
    <property type="match status" value="1"/>
</dbReference>
<feature type="region of interest" description="Disordered" evidence="1">
    <location>
        <begin position="212"/>
        <end position="245"/>
    </location>
</feature>
<dbReference type="OrthoDB" id="3701787at2"/>
<protein>
    <submittedName>
        <fullName evidence="3">ParB-like nuclease domain-containing protein</fullName>
    </submittedName>
</protein>
<evidence type="ECO:0000313" key="4">
    <source>
        <dbReference type="Proteomes" id="UP000199622"/>
    </source>
</evidence>
<dbReference type="EMBL" id="FNSO01000004">
    <property type="protein sequence ID" value="SED21567.1"/>
    <property type="molecule type" value="Genomic_DNA"/>
</dbReference>
<evidence type="ECO:0000259" key="2">
    <source>
        <dbReference type="SMART" id="SM00470"/>
    </source>
</evidence>
<feature type="region of interest" description="Disordered" evidence="1">
    <location>
        <begin position="143"/>
        <end position="168"/>
    </location>
</feature>
<proteinExistence type="predicted"/>
<name>A0A1H4YV80_9PSEU</name>
<evidence type="ECO:0000313" key="3">
    <source>
        <dbReference type="EMBL" id="SED21567.1"/>
    </source>
</evidence>
<sequence>MTGGTDDLARVPVESVPIDSLVRADSPRLDGENDEHIRLLAESGVAFPPILVQKSTSRVIDGMHRLRAAELRREDRIDVQYYEGDDDSSFILGVRANITHGLPLSLADRAAAATRICAVRPYLSDRTIASATGLSTKTIRSIRAQSSGENSGTAARVGRDGRVRPLSTEPGRRLAAQLMAENPDASLRAISRAAGIAVATARDVRERVRAGLSPVPENQRRADRGPNRNVVPRAGEAGNGNSPETGELTILRTLARDPSLRFSERGRALLRWLVAHTADVRGWKRFVNDIPPHCEDVLARISRMNAAAWHELAGRLERQREESADPEAGRER</sequence>
<dbReference type="InterPro" id="IPR036086">
    <property type="entry name" value="ParB/Sulfiredoxin_sf"/>
</dbReference>
<accession>A0A1H4YV80</accession>
<dbReference type="RefSeq" id="WP_091315325.1">
    <property type="nucleotide sequence ID" value="NZ_FNSO01000004.1"/>
</dbReference>
<keyword evidence="4" id="KW-1185">Reference proteome</keyword>
<organism evidence="3 4">
    <name type="scientific">Amycolatopsis tolypomycina</name>
    <dbReference type="NCBI Taxonomy" id="208445"/>
    <lineage>
        <taxon>Bacteria</taxon>
        <taxon>Bacillati</taxon>
        <taxon>Actinomycetota</taxon>
        <taxon>Actinomycetes</taxon>
        <taxon>Pseudonocardiales</taxon>
        <taxon>Pseudonocardiaceae</taxon>
        <taxon>Amycolatopsis</taxon>
    </lineage>
</organism>
<dbReference type="InterPro" id="IPR003115">
    <property type="entry name" value="ParB_N"/>
</dbReference>
<dbReference type="Proteomes" id="UP000199622">
    <property type="component" value="Unassembled WGS sequence"/>
</dbReference>
<gene>
    <name evidence="3" type="ORF">SAMN04489727_6925</name>
</gene>
<dbReference type="Gene3D" id="3.90.1530.10">
    <property type="entry name" value="Conserved hypothetical protein from pyrococcus furiosus pfu- 392566-001, ParB domain"/>
    <property type="match status" value="1"/>
</dbReference>
<feature type="compositionally biased region" description="Polar residues" evidence="1">
    <location>
        <begin position="143"/>
        <end position="153"/>
    </location>
</feature>